<dbReference type="EMBL" id="VNIB01000013">
    <property type="protein sequence ID" value="TYO96682.1"/>
    <property type="molecule type" value="Genomic_DNA"/>
</dbReference>
<comment type="caution">
    <text evidence="3">The sequence shown here is derived from an EMBL/GenBank/DDBJ whole genome shotgun (WGS) entry which is preliminary data.</text>
</comment>
<dbReference type="CDD" id="cd00130">
    <property type="entry name" value="PAS"/>
    <property type="match status" value="1"/>
</dbReference>
<name>A0A5D3WK70_9BACT</name>
<sequence>MKPESVSLRLKRAGEPPAPSDGLRILVDRLWPRGISKDAARLDAWVREIAPSHELRKWYGHDPARWAEFRRRYVAELDANPEGVAGLCRLIAGREATFVHASRSPRNNARVLKEYLESRCLGLLLAGRQAGNGENSMTDFDTNKLCERIVRQAPDAILFADNRGIIQLWNQGAERIFGYPAAEAIGQSLDLIIPEKLRNRHGEGYARVMESGESKYGTDLLSVPAMHRDGRRLSVDFCIVMLKDDQGRVEGIAAVMRDVSERHTEMRRLRERIAELEGTPE</sequence>
<dbReference type="Proteomes" id="UP000324159">
    <property type="component" value="Unassembled WGS sequence"/>
</dbReference>
<evidence type="ECO:0000259" key="1">
    <source>
        <dbReference type="PROSITE" id="PS50112"/>
    </source>
</evidence>
<dbReference type="PANTHER" id="PTHR36849">
    <property type="entry name" value="CYTOPLASMIC PROTEIN-RELATED"/>
    <property type="match status" value="1"/>
</dbReference>
<dbReference type="NCBIfam" id="TIGR00229">
    <property type="entry name" value="sensory_box"/>
    <property type="match status" value="1"/>
</dbReference>
<dbReference type="Pfam" id="PF22752">
    <property type="entry name" value="DUF488-N3i"/>
    <property type="match status" value="1"/>
</dbReference>
<dbReference type="PROSITE" id="PS50113">
    <property type="entry name" value="PAC"/>
    <property type="match status" value="1"/>
</dbReference>
<evidence type="ECO:0000259" key="2">
    <source>
        <dbReference type="PROSITE" id="PS50113"/>
    </source>
</evidence>
<feature type="domain" description="PAS" evidence="1">
    <location>
        <begin position="142"/>
        <end position="212"/>
    </location>
</feature>
<dbReference type="SMART" id="SM00091">
    <property type="entry name" value="PAS"/>
    <property type="match status" value="1"/>
</dbReference>
<dbReference type="AlphaFoldDB" id="A0A5D3WK70"/>
<dbReference type="RefSeq" id="WP_281289760.1">
    <property type="nucleotide sequence ID" value="NZ_VNIB01000013.1"/>
</dbReference>
<organism evidence="3 4">
    <name type="scientific">Geothermobacter ehrlichii</name>
    <dbReference type="NCBI Taxonomy" id="213224"/>
    <lineage>
        <taxon>Bacteria</taxon>
        <taxon>Pseudomonadati</taxon>
        <taxon>Thermodesulfobacteriota</taxon>
        <taxon>Desulfuromonadia</taxon>
        <taxon>Desulfuromonadales</taxon>
        <taxon>Geothermobacteraceae</taxon>
        <taxon>Geothermobacter</taxon>
    </lineage>
</organism>
<dbReference type="PROSITE" id="PS50112">
    <property type="entry name" value="PAS"/>
    <property type="match status" value="1"/>
</dbReference>
<dbReference type="InterPro" id="IPR013656">
    <property type="entry name" value="PAS_4"/>
</dbReference>
<evidence type="ECO:0000313" key="3">
    <source>
        <dbReference type="EMBL" id="TYO96682.1"/>
    </source>
</evidence>
<proteinExistence type="predicted"/>
<protein>
    <submittedName>
        <fullName evidence="3">PAS domain S-box-containing protein</fullName>
    </submittedName>
</protein>
<dbReference type="InterPro" id="IPR000014">
    <property type="entry name" value="PAS"/>
</dbReference>
<dbReference type="PANTHER" id="PTHR36849:SF1">
    <property type="entry name" value="CYTOPLASMIC PROTEIN"/>
    <property type="match status" value="1"/>
</dbReference>
<dbReference type="InterPro" id="IPR052552">
    <property type="entry name" value="YeaO-like"/>
</dbReference>
<dbReference type="Pfam" id="PF08448">
    <property type="entry name" value="PAS_4"/>
    <property type="match status" value="1"/>
</dbReference>
<reference evidence="3 4" key="1">
    <citation type="submission" date="2019-07" db="EMBL/GenBank/DDBJ databases">
        <title>Genomic Encyclopedia of Type Strains, Phase IV (KMG-IV): sequencing the most valuable type-strain genomes for metagenomic binning, comparative biology and taxonomic classification.</title>
        <authorList>
            <person name="Goeker M."/>
        </authorList>
    </citation>
    <scope>NUCLEOTIDE SEQUENCE [LARGE SCALE GENOMIC DNA]</scope>
    <source>
        <strain evidence="3 4">SS015</strain>
    </source>
</reference>
<dbReference type="InterPro" id="IPR035965">
    <property type="entry name" value="PAS-like_dom_sf"/>
</dbReference>
<keyword evidence="4" id="KW-1185">Reference proteome</keyword>
<gene>
    <name evidence="3" type="ORF">EDC39_11372</name>
</gene>
<feature type="domain" description="PAC" evidence="2">
    <location>
        <begin position="219"/>
        <end position="271"/>
    </location>
</feature>
<accession>A0A5D3WK70</accession>
<dbReference type="InterPro" id="IPR000700">
    <property type="entry name" value="PAS-assoc_C"/>
</dbReference>
<evidence type="ECO:0000313" key="4">
    <source>
        <dbReference type="Proteomes" id="UP000324159"/>
    </source>
</evidence>
<dbReference type="Gene3D" id="3.30.450.20">
    <property type="entry name" value="PAS domain"/>
    <property type="match status" value="1"/>
</dbReference>
<dbReference type="SUPFAM" id="SSF55785">
    <property type="entry name" value="PYP-like sensor domain (PAS domain)"/>
    <property type="match status" value="1"/>
</dbReference>